<evidence type="ECO:0000313" key="8">
    <source>
        <dbReference type="EMBL" id="ORE88366.1"/>
    </source>
</evidence>
<gene>
    <name evidence="5" type="primary">rimI</name>
    <name evidence="8" type="ORF">ATO7_00785</name>
</gene>
<evidence type="ECO:0000256" key="3">
    <source>
        <dbReference type="ARBA" id="ARBA00022679"/>
    </source>
</evidence>
<evidence type="ECO:0000256" key="4">
    <source>
        <dbReference type="ARBA" id="ARBA00023315"/>
    </source>
</evidence>
<dbReference type="Gene3D" id="3.40.630.30">
    <property type="match status" value="1"/>
</dbReference>
<feature type="active site" description="Proton donor" evidence="5">
    <location>
        <position position="117"/>
    </location>
</feature>
<evidence type="ECO:0000256" key="1">
    <source>
        <dbReference type="ARBA" id="ARBA00005395"/>
    </source>
</evidence>
<name>A0A1Y1SFF1_9GAMM</name>
<proteinExistence type="inferred from homology"/>
<dbReference type="EMBL" id="AQQV01000001">
    <property type="protein sequence ID" value="ORE88366.1"/>
    <property type="molecule type" value="Genomic_DNA"/>
</dbReference>
<feature type="active site" description="Proton acceptor" evidence="5">
    <location>
        <position position="105"/>
    </location>
</feature>
<dbReference type="SUPFAM" id="SSF55729">
    <property type="entry name" value="Acyl-CoA N-acyltransferases (Nat)"/>
    <property type="match status" value="1"/>
</dbReference>
<comment type="subcellular location">
    <subcellularLocation>
        <location evidence="5 6">Cytoplasm</location>
    </subcellularLocation>
</comment>
<dbReference type="InterPro" id="IPR006464">
    <property type="entry name" value="AcTrfase_RimI/Ard1"/>
</dbReference>
<dbReference type="HAMAP" id="MF_02210">
    <property type="entry name" value="RimI"/>
    <property type="match status" value="1"/>
</dbReference>
<accession>A0A1Y1SFF1</accession>
<comment type="similarity">
    <text evidence="1 5 6">Belongs to the acetyltransferase family. RimI subfamily.</text>
</comment>
<evidence type="ECO:0000313" key="9">
    <source>
        <dbReference type="Proteomes" id="UP000192342"/>
    </source>
</evidence>
<dbReference type="PROSITE" id="PS51186">
    <property type="entry name" value="GNAT"/>
    <property type="match status" value="1"/>
</dbReference>
<evidence type="ECO:0000259" key="7">
    <source>
        <dbReference type="PROSITE" id="PS51186"/>
    </source>
</evidence>
<organism evidence="8 9">
    <name type="scientific">Oceanococcus atlanticus</name>
    <dbReference type="NCBI Taxonomy" id="1317117"/>
    <lineage>
        <taxon>Bacteria</taxon>
        <taxon>Pseudomonadati</taxon>
        <taxon>Pseudomonadota</taxon>
        <taxon>Gammaproteobacteria</taxon>
        <taxon>Chromatiales</taxon>
        <taxon>Oceanococcaceae</taxon>
        <taxon>Oceanococcus</taxon>
    </lineage>
</organism>
<keyword evidence="9" id="KW-1185">Reference proteome</keyword>
<comment type="function">
    <text evidence="5 6">Acetylates the N-terminal alanine of ribosomal protein bS18.</text>
</comment>
<sequence length="154" mass="17105">MAWRVRAMQADDLDAVTFNEQAAYPFPWSRGIFEDCLQFGYPSWVAESENGDIAGHAVMTLAVGEGHILNVCAHPHFQGMGLGRCLLNTLVDHAEGEAAQRMFLEVRASNHAAIQLYRSAGFEEVGVRRGYYPDDDGREDAVVLCRELKTPVAY</sequence>
<feature type="domain" description="N-acetyltransferase" evidence="7">
    <location>
        <begin position="3"/>
        <end position="149"/>
    </location>
</feature>
<dbReference type="AlphaFoldDB" id="A0A1Y1SFF1"/>
<dbReference type="GO" id="GO:0008999">
    <property type="term" value="F:protein-N-terminal-alanine acetyltransferase activity"/>
    <property type="evidence" value="ECO:0007669"/>
    <property type="project" value="UniProtKB-UniRule"/>
</dbReference>
<comment type="caution">
    <text evidence="5">Lacks conserved residue(s) required for the propagation of feature annotation.</text>
</comment>
<dbReference type="InterPro" id="IPR016181">
    <property type="entry name" value="Acyl_CoA_acyltransferase"/>
</dbReference>
<dbReference type="Pfam" id="PF00583">
    <property type="entry name" value="Acetyltransf_1"/>
    <property type="match status" value="1"/>
</dbReference>
<dbReference type="GO" id="GO:0005737">
    <property type="term" value="C:cytoplasm"/>
    <property type="evidence" value="ECO:0007669"/>
    <property type="project" value="UniProtKB-SubCell"/>
</dbReference>
<dbReference type="PANTHER" id="PTHR43420:SF51">
    <property type="entry name" value="PEPTIDYL-LYSINE N-ACETYLTRANSFERASE YIAC"/>
    <property type="match status" value="1"/>
</dbReference>
<feature type="binding site" evidence="5">
    <location>
        <position position="110"/>
    </location>
    <ligand>
        <name>acetyl-CoA</name>
        <dbReference type="ChEBI" id="CHEBI:57288"/>
    </ligand>
</feature>
<dbReference type="EC" id="2.3.1.266" evidence="5 6"/>
<dbReference type="InterPro" id="IPR000182">
    <property type="entry name" value="GNAT_dom"/>
</dbReference>
<keyword evidence="4 5" id="KW-0012">Acyltransferase</keyword>
<dbReference type="InterPro" id="IPR043690">
    <property type="entry name" value="RimI"/>
</dbReference>
<protein>
    <recommendedName>
        <fullName evidence="5 6">[Ribosomal protein bS18]-alanine N-acetyltransferase</fullName>
        <ecNumber evidence="5 6">2.3.1.266</ecNumber>
    </recommendedName>
</protein>
<dbReference type="NCBIfam" id="TIGR01575">
    <property type="entry name" value="rimI"/>
    <property type="match status" value="1"/>
</dbReference>
<reference evidence="8 9" key="1">
    <citation type="submission" date="2013-04" db="EMBL/GenBank/DDBJ databases">
        <title>Oceanococcus atlanticus 22II-S10r2 Genome Sequencing.</title>
        <authorList>
            <person name="Lai Q."/>
            <person name="Li G."/>
            <person name="Shao Z."/>
        </authorList>
    </citation>
    <scope>NUCLEOTIDE SEQUENCE [LARGE SCALE GENOMIC DNA]</scope>
    <source>
        <strain evidence="8 9">22II-S10r2</strain>
    </source>
</reference>
<dbReference type="CDD" id="cd04301">
    <property type="entry name" value="NAT_SF"/>
    <property type="match status" value="1"/>
</dbReference>
<keyword evidence="2 5" id="KW-0963">Cytoplasm</keyword>
<dbReference type="PANTHER" id="PTHR43420">
    <property type="entry name" value="ACETYLTRANSFERASE"/>
    <property type="match status" value="1"/>
</dbReference>
<evidence type="ECO:0000256" key="2">
    <source>
        <dbReference type="ARBA" id="ARBA00022490"/>
    </source>
</evidence>
<keyword evidence="3 5" id="KW-0808">Transferase</keyword>
<evidence type="ECO:0000256" key="5">
    <source>
        <dbReference type="HAMAP-Rule" id="MF_02210"/>
    </source>
</evidence>
<dbReference type="InterPro" id="IPR050680">
    <property type="entry name" value="YpeA/RimI_acetyltransf"/>
</dbReference>
<comment type="catalytic activity">
    <reaction evidence="5 6">
        <text>N-terminal L-alanyl-[ribosomal protein bS18] + acetyl-CoA = N-terminal N(alpha)-acetyl-L-alanyl-[ribosomal protein bS18] + CoA + H(+)</text>
        <dbReference type="Rhea" id="RHEA:43756"/>
        <dbReference type="Rhea" id="RHEA-COMP:10676"/>
        <dbReference type="Rhea" id="RHEA-COMP:10677"/>
        <dbReference type="ChEBI" id="CHEBI:15378"/>
        <dbReference type="ChEBI" id="CHEBI:57287"/>
        <dbReference type="ChEBI" id="CHEBI:57288"/>
        <dbReference type="ChEBI" id="CHEBI:64718"/>
        <dbReference type="ChEBI" id="CHEBI:83683"/>
        <dbReference type="EC" id="2.3.1.266"/>
    </reaction>
</comment>
<dbReference type="Proteomes" id="UP000192342">
    <property type="component" value="Unassembled WGS sequence"/>
</dbReference>
<evidence type="ECO:0000256" key="6">
    <source>
        <dbReference type="RuleBase" id="RU363094"/>
    </source>
</evidence>
<comment type="caution">
    <text evidence="8">The sequence shown here is derived from an EMBL/GenBank/DDBJ whole genome shotgun (WGS) entry which is preliminary data.</text>
</comment>
<dbReference type="STRING" id="1317117.ATO7_00785"/>